<gene>
    <name evidence="2 4" type="ORF">BDZ99DRAFT_36213</name>
</gene>
<dbReference type="Proteomes" id="UP000504636">
    <property type="component" value="Unplaced"/>
</dbReference>
<feature type="domain" description="Heterokaryon incompatibility" evidence="1">
    <location>
        <begin position="79"/>
        <end position="225"/>
    </location>
</feature>
<reference evidence="2 4" key="1">
    <citation type="journal article" date="2020" name="Stud. Mycol.">
        <title>101 Dothideomycetes genomes: a test case for predicting lifestyles and emergence of pathogens.</title>
        <authorList>
            <person name="Haridas S."/>
            <person name="Albert R."/>
            <person name="Binder M."/>
            <person name="Bloem J."/>
            <person name="Labutti K."/>
            <person name="Salamov A."/>
            <person name="Andreopoulos B."/>
            <person name="Baker S."/>
            <person name="Barry K."/>
            <person name="Bills G."/>
            <person name="Bluhm B."/>
            <person name="Cannon C."/>
            <person name="Castanera R."/>
            <person name="Culley D."/>
            <person name="Daum C."/>
            <person name="Ezra D."/>
            <person name="Gonzalez J."/>
            <person name="Henrissat B."/>
            <person name="Kuo A."/>
            <person name="Liang C."/>
            <person name="Lipzen A."/>
            <person name="Lutzoni F."/>
            <person name="Magnuson J."/>
            <person name="Mondo S."/>
            <person name="Nolan M."/>
            <person name="Ohm R."/>
            <person name="Pangilinan J."/>
            <person name="Park H.-J."/>
            <person name="Ramirez L."/>
            <person name="Alfaro M."/>
            <person name="Sun H."/>
            <person name="Tritt A."/>
            <person name="Yoshinaga Y."/>
            <person name="Zwiers L.-H."/>
            <person name="Turgeon B."/>
            <person name="Goodwin S."/>
            <person name="Spatafora J."/>
            <person name="Crous P."/>
            <person name="Grigoriev I."/>
        </authorList>
    </citation>
    <scope>NUCLEOTIDE SEQUENCE</scope>
    <source>
        <strain evidence="2 4">CBS 304.34</strain>
    </source>
</reference>
<name>A0A6A6YMG5_9PEZI</name>
<keyword evidence="3" id="KW-1185">Reference proteome</keyword>
<evidence type="ECO:0000313" key="3">
    <source>
        <dbReference type="Proteomes" id="UP000504636"/>
    </source>
</evidence>
<evidence type="ECO:0000259" key="1">
    <source>
        <dbReference type="Pfam" id="PF06985"/>
    </source>
</evidence>
<protein>
    <submittedName>
        <fullName evidence="2 4">HET-domain-containing protein</fullName>
    </submittedName>
</protein>
<dbReference type="OrthoDB" id="5416609at2759"/>
<dbReference type="PANTHER" id="PTHR24148:SF64">
    <property type="entry name" value="HETEROKARYON INCOMPATIBILITY DOMAIN-CONTAINING PROTEIN"/>
    <property type="match status" value="1"/>
</dbReference>
<proteinExistence type="predicted"/>
<dbReference type="Pfam" id="PF26639">
    <property type="entry name" value="Het-6_barrel"/>
    <property type="match status" value="1"/>
</dbReference>
<dbReference type="InterPro" id="IPR010730">
    <property type="entry name" value="HET"/>
</dbReference>
<dbReference type="Pfam" id="PF06985">
    <property type="entry name" value="HET"/>
    <property type="match status" value="1"/>
</dbReference>
<evidence type="ECO:0000313" key="2">
    <source>
        <dbReference type="EMBL" id="KAF2809773.1"/>
    </source>
</evidence>
<reference evidence="4" key="2">
    <citation type="submission" date="2020-04" db="EMBL/GenBank/DDBJ databases">
        <authorList>
            <consortium name="NCBI Genome Project"/>
        </authorList>
    </citation>
    <scope>NUCLEOTIDE SEQUENCE</scope>
    <source>
        <strain evidence="4">CBS 304.34</strain>
    </source>
</reference>
<dbReference type="EMBL" id="MU003701">
    <property type="protein sequence ID" value="KAF2809773.1"/>
    <property type="molecule type" value="Genomic_DNA"/>
</dbReference>
<reference evidence="4" key="3">
    <citation type="submission" date="2025-04" db="UniProtKB">
        <authorList>
            <consortium name="RefSeq"/>
        </authorList>
    </citation>
    <scope>IDENTIFICATION</scope>
    <source>
        <strain evidence="4">CBS 304.34</strain>
    </source>
</reference>
<organism evidence="2">
    <name type="scientific">Mytilinidion resinicola</name>
    <dbReference type="NCBI Taxonomy" id="574789"/>
    <lineage>
        <taxon>Eukaryota</taxon>
        <taxon>Fungi</taxon>
        <taxon>Dikarya</taxon>
        <taxon>Ascomycota</taxon>
        <taxon>Pezizomycotina</taxon>
        <taxon>Dothideomycetes</taxon>
        <taxon>Pleosporomycetidae</taxon>
        <taxon>Mytilinidiales</taxon>
        <taxon>Mytilinidiaceae</taxon>
        <taxon>Mytilinidion</taxon>
    </lineage>
</organism>
<sequence>MEEELKSVQPTCNVLQKPPVSAPKAIATLEELNSDAAKKVYRNRLASSELRLIKIHPGDGPSTVTCSSFSVQEGDLPDYEALSYVWGGQDTTKTILLDDVTWHVTPNLHSALSHLRFSDRFRVVWIDALAINQTDLQERNEQVKKMSAVYANATSTLIWLGEATDDLILVTFELLKSYSELTETDRRMWRTGFTTRDISFKSGIVSMMNRIFKLEYWQRIWVVQEILFSDQAFLMYGQHTIGYDDFFACMREISAVCAKSPEELEAIPQRSIDSGTWSLAALAHSTNLMISEVIPARGAARHGKHLSLRQWRTAQLKRSMDRRDKVFGYYGCFHPSIRQQIQVDYSKTLSEVITLMMRLLLKEEGLNMLLGPRMVYDPKYRIPSWAWSLMEPTTVPSRTLGTLSAIEDKSPGDWCAGGSLPSVLDFSEDGTVLHVRGKTVATIEATAPSFSSPPRNVGNDLFVLDNSLADLDFKTLMEHFRLTWQSFSLLPDFPSTLGFITAFWLQPSGPTLSELARWLCAGGSGSLGTSQTDYNPHLIDSLVSLHFHRRMFYFMPATMKPSTDPEVRHFQGQIHGESGLGPEDVAPGDKLCVLRGCTVPVVLRQEGDQYILLGEAYVPRIMRGEAIRAAEAGEEEYEDFWII</sequence>
<dbReference type="RefSeq" id="XP_033576737.1">
    <property type="nucleotide sequence ID" value="XM_033714688.1"/>
</dbReference>
<dbReference type="InterPro" id="IPR052895">
    <property type="entry name" value="HetReg/Transcr_Mod"/>
</dbReference>
<dbReference type="PANTHER" id="PTHR24148">
    <property type="entry name" value="ANKYRIN REPEAT DOMAIN-CONTAINING PROTEIN 39 HOMOLOG-RELATED"/>
    <property type="match status" value="1"/>
</dbReference>
<dbReference type="GeneID" id="54455581"/>
<accession>A0A6A6YMG5</accession>
<dbReference type="AlphaFoldDB" id="A0A6A6YMG5"/>
<evidence type="ECO:0000313" key="4">
    <source>
        <dbReference type="RefSeq" id="XP_033576737.1"/>
    </source>
</evidence>